<sequence length="195" mass="20787">MATLSVELNGDGVHSIQAPDRFTTSRPFSVELQNLGRSTHVHLHLDDDLDRVASLAAVNHFVEDEGIRRVHIATDEVEEPVRGKLKVVTGYGSGVAYVDVAIEPPPERGPEEVVVDETFAKPPERSPAEPPLSQRLAVAMDRLVENGGIPAAVVAFLAILVAILVAVTVESVLVLVAVGVVLGIALAALVFLLVW</sequence>
<keyword evidence="1" id="KW-1133">Transmembrane helix</keyword>
<feature type="transmembrane region" description="Helical" evidence="1">
    <location>
        <begin position="149"/>
        <end position="167"/>
    </location>
</feature>
<feature type="transmembrane region" description="Helical" evidence="1">
    <location>
        <begin position="173"/>
        <end position="194"/>
    </location>
</feature>
<proteinExistence type="predicted"/>
<keyword evidence="1" id="KW-0472">Membrane</keyword>
<dbReference type="EMBL" id="FZNQ01000001">
    <property type="protein sequence ID" value="SNR22801.1"/>
    <property type="molecule type" value="Genomic_DNA"/>
</dbReference>
<keyword evidence="3" id="KW-1185">Reference proteome</keyword>
<name>A0A238ULF7_HALVU</name>
<dbReference type="InterPro" id="IPR055946">
    <property type="entry name" value="DUF7524"/>
</dbReference>
<protein>
    <submittedName>
        <fullName evidence="2">Uncharacterized protein</fullName>
    </submittedName>
</protein>
<evidence type="ECO:0000313" key="3">
    <source>
        <dbReference type="Proteomes" id="UP000198397"/>
    </source>
</evidence>
<accession>A0A238ULF7</accession>
<dbReference type="Pfam" id="PF24368">
    <property type="entry name" value="DUF7524"/>
    <property type="match status" value="1"/>
</dbReference>
<evidence type="ECO:0000256" key="1">
    <source>
        <dbReference type="SAM" id="Phobius"/>
    </source>
</evidence>
<reference evidence="2 3" key="1">
    <citation type="submission" date="2017-06" db="EMBL/GenBank/DDBJ databases">
        <authorList>
            <person name="Kim H.J."/>
            <person name="Triplett B.A."/>
        </authorList>
    </citation>
    <scope>NUCLEOTIDE SEQUENCE [LARGE SCALE GENOMIC DNA]</scope>
    <source>
        <strain evidence="2 3">DSM 8800</strain>
    </source>
</reference>
<dbReference type="RefSeq" id="WP_089383011.1">
    <property type="nucleotide sequence ID" value="NZ_FZNQ01000001.1"/>
</dbReference>
<gene>
    <name evidence="2" type="ORF">SAMN06264855_1019</name>
</gene>
<dbReference type="AlphaFoldDB" id="A0A238ULF7"/>
<organism evidence="2 3">
    <name type="scientific">Halorubrum vacuolatum</name>
    <name type="common">Natronobacterium vacuolatum</name>
    <dbReference type="NCBI Taxonomy" id="63740"/>
    <lineage>
        <taxon>Archaea</taxon>
        <taxon>Methanobacteriati</taxon>
        <taxon>Methanobacteriota</taxon>
        <taxon>Stenosarchaea group</taxon>
        <taxon>Halobacteria</taxon>
        <taxon>Halobacteriales</taxon>
        <taxon>Haloferacaceae</taxon>
        <taxon>Halorubrum</taxon>
    </lineage>
</organism>
<keyword evidence="1" id="KW-0812">Transmembrane</keyword>
<evidence type="ECO:0000313" key="2">
    <source>
        <dbReference type="EMBL" id="SNR22801.1"/>
    </source>
</evidence>
<dbReference type="Proteomes" id="UP000198397">
    <property type="component" value="Unassembled WGS sequence"/>
</dbReference>
<dbReference type="OrthoDB" id="282430at2157"/>